<keyword evidence="1 5" id="KW-0479">Metal-binding</keyword>
<evidence type="ECO:0000256" key="4">
    <source>
        <dbReference type="PIRNR" id="PIRNR005586"/>
    </source>
</evidence>
<reference evidence="7 8" key="1">
    <citation type="journal article" date="2020" name="Nature">
        <title>Isolation of an archaeon at the prokaryote-eukaryote interface.</title>
        <authorList>
            <person name="Imachi H."/>
            <person name="Nobu M.K."/>
            <person name="Nakahara N."/>
            <person name="Morono Y."/>
            <person name="Ogawara M."/>
            <person name="Takaki Y."/>
            <person name="Takano Y."/>
            <person name="Uematsu K."/>
            <person name="Ikuta T."/>
            <person name="Ito M."/>
            <person name="Matsui Y."/>
            <person name="Miyazaki M."/>
            <person name="Murata K."/>
            <person name="Saito Y."/>
            <person name="Sakai S."/>
            <person name="Song C."/>
            <person name="Tasumi E."/>
            <person name="Yamanaka Y."/>
            <person name="Yamaguchi T."/>
            <person name="Kamagata Y."/>
            <person name="Tamaki H."/>
            <person name="Takai K."/>
        </authorList>
    </citation>
    <scope>NUCLEOTIDE SEQUENCE [LARGE SCALE GENOMIC DNA]</scope>
    <source>
        <strain evidence="7 8">MK-D1</strain>
    </source>
</reference>
<keyword evidence="2 6" id="KW-0863">Zinc-finger</keyword>
<dbReference type="EMBL" id="CP042905">
    <property type="protein sequence ID" value="QEE17972.2"/>
    <property type="molecule type" value="Genomic_DNA"/>
</dbReference>
<gene>
    <name evidence="7" type="ORF">DSAG12_03810</name>
</gene>
<evidence type="ECO:0000313" key="7">
    <source>
        <dbReference type="EMBL" id="QEE17972.2"/>
    </source>
</evidence>
<dbReference type="Gene3D" id="2.20.25.10">
    <property type="match status" value="1"/>
</dbReference>
<dbReference type="GO" id="GO:0008270">
    <property type="term" value="F:zinc ion binding"/>
    <property type="evidence" value="ECO:0007669"/>
    <property type="project" value="UniProtKB-KW"/>
</dbReference>
<dbReference type="CDD" id="cd00656">
    <property type="entry name" value="Zn-ribbon"/>
    <property type="match status" value="1"/>
</dbReference>
<dbReference type="Pfam" id="PF01096">
    <property type="entry name" value="Zn_ribbon_TFIIS"/>
    <property type="match status" value="1"/>
</dbReference>
<dbReference type="Proteomes" id="UP000321408">
    <property type="component" value="Chromosome"/>
</dbReference>
<dbReference type="GO" id="GO:0000428">
    <property type="term" value="C:DNA-directed RNA polymerase complex"/>
    <property type="evidence" value="ECO:0007669"/>
    <property type="project" value="UniProtKB-KW"/>
</dbReference>
<dbReference type="PROSITE" id="PS51133">
    <property type="entry name" value="ZF_TFIIS_2"/>
    <property type="match status" value="1"/>
</dbReference>
<accession>A0A5B9DFS8</accession>
<evidence type="ECO:0000256" key="2">
    <source>
        <dbReference type="ARBA" id="ARBA00022771"/>
    </source>
</evidence>
<dbReference type="KEGG" id="psyt:DSAG12_03810"/>
<evidence type="ECO:0000256" key="3">
    <source>
        <dbReference type="ARBA" id="ARBA00022833"/>
    </source>
</evidence>
<evidence type="ECO:0000256" key="1">
    <source>
        <dbReference type="ARBA" id="ARBA00022723"/>
    </source>
</evidence>
<protein>
    <submittedName>
        <fullName evidence="7">RPA12/RPB9/RPC11 RNA polymerase family protein</fullName>
    </submittedName>
</protein>
<keyword evidence="4" id="KW-0804">Transcription</keyword>
<dbReference type="SUPFAM" id="SSF57783">
    <property type="entry name" value="Zinc beta-ribbon"/>
    <property type="match status" value="1"/>
</dbReference>
<proteinExistence type="inferred from homology"/>
<evidence type="ECO:0000256" key="5">
    <source>
        <dbReference type="PIRSR" id="PIRSR005586-1"/>
    </source>
</evidence>
<dbReference type="SMART" id="SM00440">
    <property type="entry name" value="ZnF_C2C2"/>
    <property type="match status" value="1"/>
</dbReference>
<organism evidence="7 8">
    <name type="scientific">Promethearchaeum syntrophicum</name>
    <dbReference type="NCBI Taxonomy" id="2594042"/>
    <lineage>
        <taxon>Archaea</taxon>
        <taxon>Promethearchaeati</taxon>
        <taxon>Promethearchaeota</taxon>
        <taxon>Promethearchaeia</taxon>
        <taxon>Promethearchaeales</taxon>
        <taxon>Promethearchaeaceae</taxon>
        <taxon>Promethearchaeum</taxon>
    </lineage>
</organism>
<dbReference type="GO" id="GO:0003899">
    <property type="term" value="F:DNA-directed RNA polymerase activity"/>
    <property type="evidence" value="ECO:0007669"/>
    <property type="project" value="UniProtKB-EC"/>
</dbReference>
<sequence length="114" mass="13614">MIHFCPNCEKILRKKRNSDTIVLFCPICNYTEPYTKGKREKKISKKTEKKIIDNKTRIVEGESDAHQHLPTTKVECPECHEWLAYYEQYQTRSADEPATTFYTCCSCKHKWREY</sequence>
<keyword evidence="3 5" id="KW-0862">Zinc</keyword>
<dbReference type="PIRSF" id="PIRSF005586">
    <property type="entry name" value="RNApol_RpoM"/>
    <property type="match status" value="1"/>
</dbReference>
<comment type="similarity">
    <text evidence="4">Belongs to the archaeal rpoM/eukaryotic RPA12/RPB9/RPC11 RNA polymerase family.</text>
</comment>
<dbReference type="InterPro" id="IPR012164">
    <property type="entry name" value="Rpa12/Rpb9/Rpc10/TFS"/>
</dbReference>
<dbReference type="GO" id="GO:0006351">
    <property type="term" value="P:DNA-templated transcription"/>
    <property type="evidence" value="ECO:0007669"/>
    <property type="project" value="InterPro"/>
</dbReference>
<evidence type="ECO:0000313" key="8">
    <source>
        <dbReference type="Proteomes" id="UP000321408"/>
    </source>
</evidence>
<evidence type="ECO:0000256" key="6">
    <source>
        <dbReference type="PIRSR" id="PIRSR005586-2"/>
    </source>
</evidence>
<name>A0A5B9DFS8_9ARCH</name>
<dbReference type="AlphaFoldDB" id="A0A5B9DFS8"/>
<keyword evidence="8" id="KW-1185">Reference proteome</keyword>
<dbReference type="InterPro" id="IPR001222">
    <property type="entry name" value="Znf_TFIIS"/>
</dbReference>
<dbReference type="PANTHER" id="PTHR11239">
    <property type="entry name" value="DNA-DIRECTED RNA POLYMERASE"/>
    <property type="match status" value="1"/>
</dbReference>
<reference evidence="7 8" key="2">
    <citation type="journal article" date="2024" name="Int. J. Syst. Evol. Microbiol.">
        <title>Promethearchaeum syntrophicum gen. nov., sp. nov., an anaerobic, obligately syntrophic archaeon, the first isolate of the lineage 'Asgard' archaea, and proposal of the new archaeal phylum Promethearchaeota phyl. nov. and kingdom Promethearchaeati regn. nov.</title>
        <authorList>
            <person name="Imachi H."/>
            <person name="Nobu M.K."/>
            <person name="Kato S."/>
            <person name="Takaki Y."/>
            <person name="Miyazaki M."/>
            <person name="Miyata M."/>
            <person name="Ogawara M."/>
            <person name="Saito Y."/>
            <person name="Sakai S."/>
            <person name="Tahara Y.O."/>
            <person name="Takano Y."/>
            <person name="Tasumi E."/>
            <person name="Uematsu K."/>
            <person name="Yoshimura T."/>
            <person name="Itoh T."/>
            <person name="Ohkuma M."/>
            <person name="Takai K."/>
        </authorList>
    </citation>
    <scope>NUCLEOTIDE SEQUENCE [LARGE SCALE GENOMIC DNA]</scope>
    <source>
        <strain evidence="7 8">MK-D1</strain>
    </source>
</reference>
<dbReference type="PANTHER" id="PTHR11239:SF12">
    <property type="entry name" value="DNA-DIRECTED RNA POLYMERASE III SUBUNIT RPC10"/>
    <property type="match status" value="1"/>
</dbReference>
<dbReference type="GO" id="GO:0003676">
    <property type="term" value="F:nucleic acid binding"/>
    <property type="evidence" value="ECO:0007669"/>
    <property type="project" value="InterPro"/>
</dbReference>